<dbReference type="PANTHER" id="PTHR42760">
    <property type="entry name" value="SHORT-CHAIN DEHYDROGENASES/REDUCTASES FAMILY MEMBER"/>
    <property type="match status" value="1"/>
</dbReference>
<dbReference type="PRINTS" id="PR00080">
    <property type="entry name" value="SDRFAMILY"/>
</dbReference>
<dbReference type="SUPFAM" id="SSF51735">
    <property type="entry name" value="NAD(P)-binding Rossmann-fold domains"/>
    <property type="match status" value="1"/>
</dbReference>
<name>A0A6P0HI05_9ACTN</name>
<evidence type="ECO:0000313" key="3">
    <source>
        <dbReference type="EMBL" id="NEN77857.1"/>
    </source>
</evidence>
<reference evidence="3 4" key="1">
    <citation type="journal article" date="2014" name="Int. J. Syst. Evol. Microbiol.">
        <title>Nocardioides zeae sp. nov., isolated from the stem of Zea mays.</title>
        <authorList>
            <person name="Glaeser S.P."/>
            <person name="McInroy J.A."/>
            <person name="Busse H.J."/>
            <person name="Kampfer P."/>
        </authorList>
    </citation>
    <scope>NUCLEOTIDE SEQUENCE [LARGE SCALE GENOMIC DNA]</scope>
    <source>
        <strain evidence="3 4">JCM 30728</strain>
    </source>
</reference>
<dbReference type="InterPro" id="IPR002347">
    <property type="entry name" value="SDR_fam"/>
</dbReference>
<dbReference type="GO" id="GO:0006633">
    <property type="term" value="P:fatty acid biosynthetic process"/>
    <property type="evidence" value="ECO:0007669"/>
    <property type="project" value="TreeGrafter"/>
</dbReference>
<evidence type="ECO:0000256" key="1">
    <source>
        <dbReference type="ARBA" id="ARBA00006484"/>
    </source>
</evidence>
<dbReference type="PRINTS" id="PR00081">
    <property type="entry name" value="GDHRDH"/>
</dbReference>
<accession>A0A6P0HI05</accession>
<dbReference type="Pfam" id="PF13561">
    <property type="entry name" value="adh_short_C2"/>
    <property type="match status" value="1"/>
</dbReference>
<dbReference type="EMBL" id="JAAGXA010000003">
    <property type="protein sequence ID" value="NEN77857.1"/>
    <property type="molecule type" value="Genomic_DNA"/>
</dbReference>
<dbReference type="AlphaFoldDB" id="A0A6P0HI05"/>
<dbReference type="RefSeq" id="WP_163771216.1">
    <property type="nucleotide sequence ID" value="NZ_JAAGXA010000003.1"/>
</dbReference>
<comment type="caution">
    <text evidence="3">The sequence shown here is derived from an EMBL/GenBank/DDBJ whole genome shotgun (WGS) entry which is preliminary data.</text>
</comment>
<dbReference type="FunFam" id="3.40.50.720:FF:000084">
    <property type="entry name" value="Short-chain dehydrogenase reductase"/>
    <property type="match status" value="1"/>
</dbReference>
<dbReference type="PANTHER" id="PTHR42760:SF133">
    <property type="entry name" value="3-OXOACYL-[ACYL-CARRIER-PROTEIN] REDUCTASE"/>
    <property type="match status" value="1"/>
</dbReference>
<keyword evidence="2" id="KW-0560">Oxidoreductase</keyword>
<evidence type="ECO:0000313" key="4">
    <source>
        <dbReference type="Proteomes" id="UP000468687"/>
    </source>
</evidence>
<gene>
    <name evidence="3" type="ORF">G3T38_06165</name>
</gene>
<dbReference type="GO" id="GO:0048038">
    <property type="term" value="F:quinone binding"/>
    <property type="evidence" value="ECO:0007669"/>
    <property type="project" value="TreeGrafter"/>
</dbReference>
<proteinExistence type="inferred from homology"/>
<dbReference type="Proteomes" id="UP000468687">
    <property type="component" value="Unassembled WGS sequence"/>
</dbReference>
<comment type="similarity">
    <text evidence="1">Belongs to the short-chain dehydrogenases/reductases (SDR) family.</text>
</comment>
<dbReference type="Gene3D" id="3.40.50.720">
    <property type="entry name" value="NAD(P)-binding Rossmann-like Domain"/>
    <property type="match status" value="1"/>
</dbReference>
<dbReference type="InterPro" id="IPR036291">
    <property type="entry name" value="NAD(P)-bd_dom_sf"/>
</dbReference>
<evidence type="ECO:0000256" key="2">
    <source>
        <dbReference type="ARBA" id="ARBA00023002"/>
    </source>
</evidence>
<organism evidence="3 4">
    <name type="scientific">Nocardioides zeae</name>
    <dbReference type="NCBI Taxonomy" id="1457234"/>
    <lineage>
        <taxon>Bacteria</taxon>
        <taxon>Bacillati</taxon>
        <taxon>Actinomycetota</taxon>
        <taxon>Actinomycetes</taxon>
        <taxon>Propionibacteriales</taxon>
        <taxon>Nocardioidaceae</taxon>
        <taxon>Nocardioides</taxon>
    </lineage>
</organism>
<keyword evidence="4" id="KW-1185">Reference proteome</keyword>
<sequence>MSAPVDPFGLDGRVVVVTGASSGLGTGFARSLGGAGARLVLAARRVERLEAVAAELRDAGVEVATVAADVARPDDCARVAQAAVDAFGRLDGLVNNAGLGGAVPALKETPQGWQDVVGVNLDGVFWTATECARRMADGGAIVNVASVHGHLAPRSFPHAAYAATKSGVLGLTRALAAEWSGRRGIRVNALCPGYFASEMTDAGGEQLASAVVGRTMLGRYGEQHELDGAVRFLLAPASSYVTGTSLTVDGGYSAW</sequence>
<protein>
    <submittedName>
        <fullName evidence="3">SDR family oxidoreductase</fullName>
    </submittedName>
</protein>
<dbReference type="GO" id="GO:0016616">
    <property type="term" value="F:oxidoreductase activity, acting on the CH-OH group of donors, NAD or NADP as acceptor"/>
    <property type="evidence" value="ECO:0007669"/>
    <property type="project" value="TreeGrafter"/>
</dbReference>